<name>A0A7S7NPG9_PALFE</name>
<dbReference type="Pfam" id="PF18914">
    <property type="entry name" value="DUF5666"/>
    <property type="match status" value="1"/>
</dbReference>
<sequence length="67" mass="7151">MTGKIEAVDEDQSVVQVQGTSVPIVATSSTRYSRGLSFKSLKPGMEVKIVAVLRSDGKLEALEVRSA</sequence>
<protein>
    <recommendedName>
        <fullName evidence="1">DUF5666 domain-containing protein</fullName>
    </recommendedName>
</protein>
<dbReference type="RefSeq" id="WP_194448999.1">
    <property type="nucleotide sequence ID" value="NZ_CP063849.1"/>
</dbReference>
<reference evidence="2 3" key="1">
    <citation type="submission" date="2020-10" db="EMBL/GenBank/DDBJ databases">
        <title>Complete genome sequence of Paludibaculum fermentans P105T, a facultatively anaerobic acidobacterium capable of dissimilatory Fe(III) reduction.</title>
        <authorList>
            <person name="Dedysh S.N."/>
            <person name="Beletsky A.V."/>
            <person name="Kulichevskaya I.S."/>
            <person name="Mardanov A.V."/>
            <person name="Ravin N.V."/>
        </authorList>
    </citation>
    <scope>NUCLEOTIDE SEQUENCE [LARGE SCALE GENOMIC DNA]</scope>
    <source>
        <strain evidence="2 3">P105</strain>
    </source>
</reference>
<evidence type="ECO:0000313" key="3">
    <source>
        <dbReference type="Proteomes" id="UP000593892"/>
    </source>
</evidence>
<proteinExistence type="predicted"/>
<feature type="domain" description="DUF5666" evidence="1">
    <location>
        <begin position="2"/>
        <end position="64"/>
    </location>
</feature>
<evidence type="ECO:0000313" key="2">
    <source>
        <dbReference type="EMBL" id="QOY87330.1"/>
    </source>
</evidence>
<dbReference type="InterPro" id="IPR043724">
    <property type="entry name" value="DUF5666"/>
</dbReference>
<organism evidence="2 3">
    <name type="scientific">Paludibaculum fermentans</name>
    <dbReference type="NCBI Taxonomy" id="1473598"/>
    <lineage>
        <taxon>Bacteria</taxon>
        <taxon>Pseudomonadati</taxon>
        <taxon>Acidobacteriota</taxon>
        <taxon>Terriglobia</taxon>
        <taxon>Bryobacterales</taxon>
        <taxon>Bryobacteraceae</taxon>
        <taxon>Paludibaculum</taxon>
    </lineage>
</organism>
<dbReference type="KEGG" id="pfer:IRI77_31965"/>
<evidence type="ECO:0000259" key="1">
    <source>
        <dbReference type="Pfam" id="PF18914"/>
    </source>
</evidence>
<gene>
    <name evidence="2" type="ORF">IRI77_31965</name>
</gene>
<dbReference type="EMBL" id="CP063849">
    <property type="protein sequence ID" value="QOY87330.1"/>
    <property type="molecule type" value="Genomic_DNA"/>
</dbReference>
<dbReference type="AlphaFoldDB" id="A0A7S7NPG9"/>
<accession>A0A7S7NPG9</accession>
<dbReference type="Proteomes" id="UP000593892">
    <property type="component" value="Chromosome"/>
</dbReference>
<keyword evidence="3" id="KW-1185">Reference proteome</keyword>